<comment type="similarity">
    <text evidence="1">Belongs to the UPF0065 (bug) family.</text>
</comment>
<dbReference type="GeneID" id="94693499"/>
<sequence length="335" mass="35264">MKNQASKSRRTAVACALAAVLATGLAPWAAASAQPAFPSKPVRLLVGFPAGTGPDIVARLLAQKLSEQWGNLGVVVDNKPGAGGLIAASEAARAVPDGYTLMLGETGQLSIAPNTYQRLPYDPQKDFAPVSQVVTSDFVLLVNPQKMPARNVPDFVAWARQRKELFIATFGAGTPGHFGAFMFGNAVQLRPEPVHYKNTNDALGGLFSGDVQAVFATAALAAPQVKAGKLAALGSTGATRTPSMPDLPTIREQGYPSLEFNSWFGVVAPAKTPPEIVARLQADIVRALQQPDSRSRLEEAGFRVTGTTGDELARIMRADTVTWGKAVAATGFKAD</sequence>
<dbReference type="Gene3D" id="3.40.190.10">
    <property type="entry name" value="Periplasmic binding protein-like II"/>
    <property type="match status" value="1"/>
</dbReference>
<dbReference type="InterPro" id="IPR005064">
    <property type="entry name" value="BUG"/>
</dbReference>
<evidence type="ECO:0000313" key="3">
    <source>
        <dbReference type="EMBL" id="SDZ23814.1"/>
    </source>
</evidence>
<gene>
    <name evidence="3" type="ORF">SAMN05421547_11592</name>
</gene>
<evidence type="ECO:0000256" key="2">
    <source>
        <dbReference type="SAM" id="SignalP"/>
    </source>
</evidence>
<dbReference type="CDD" id="cd07012">
    <property type="entry name" value="PBP2_Bug_TTT"/>
    <property type="match status" value="1"/>
</dbReference>
<feature type="chain" id="PRO_5010357317" evidence="2">
    <location>
        <begin position="34"/>
        <end position="335"/>
    </location>
</feature>
<dbReference type="SUPFAM" id="SSF53850">
    <property type="entry name" value="Periplasmic binding protein-like II"/>
    <property type="match status" value="1"/>
</dbReference>
<dbReference type="PROSITE" id="PS51318">
    <property type="entry name" value="TAT"/>
    <property type="match status" value="1"/>
</dbReference>
<proteinExistence type="inferred from homology"/>
<evidence type="ECO:0000256" key="1">
    <source>
        <dbReference type="ARBA" id="ARBA00006987"/>
    </source>
</evidence>
<dbReference type="PANTHER" id="PTHR42928:SF5">
    <property type="entry name" value="BLR1237 PROTEIN"/>
    <property type="match status" value="1"/>
</dbReference>
<dbReference type="InterPro" id="IPR006311">
    <property type="entry name" value="TAT_signal"/>
</dbReference>
<dbReference type="Gene3D" id="3.40.190.150">
    <property type="entry name" value="Bordetella uptake gene, domain 1"/>
    <property type="match status" value="1"/>
</dbReference>
<dbReference type="RefSeq" id="WP_074922993.1">
    <property type="nucleotide sequence ID" value="NZ_CP141274.1"/>
</dbReference>
<reference evidence="3 4" key="1">
    <citation type="submission" date="2016-10" db="EMBL/GenBank/DDBJ databases">
        <authorList>
            <person name="de Groot N.N."/>
        </authorList>
    </citation>
    <scope>NUCLEOTIDE SEQUENCE [LARGE SCALE GENOMIC DNA]</scope>
    <source>
        <strain evidence="3 4">LMG 24775</strain>
    </source>
</reference>
<dbReference type="Pfam" id="PF03401">
    <property type="entry name" value="TctC"/>
    <property type="match status" value="1"/>
</dbReference>
<dbReference type="InterPro" id="IPR042100">
    <property type="entry name" value="Bug_dom1"/>
</dbReference>
<accession>A0A1H3RDJ5</accession>
<protein>
    <submittedName>
        <fullName evidence="3">Tripartite-type tricarboxylate transporter, receptor component TctC</fullName>
    </submittedName>
</protein>
<dbReference type="PIRSF" id="PIRSF017082">
    <property type="entry name" value="YflP"/>
    <property type="match status" value="1"/>
</dbReference>
<name>A0A1H3RDJ5_9BURK</name>
<feature type="signal peptide" evidence="2">
    <location>
        <begin position="1"/>
        <end position="33"/>
    </location>
</feature>
<dbReference type="Proteomes" id="UP000183417">
    <property type="component" value="Unassembled WGS sequence"/>
</dbReference>
<evidence type="ECO:0000313" key="4">
    <source>
        <dbReference type="Proteomes" id="UP000183417"/>
    </source>
</evidence>
<keyword evidence="3" id="KW-0675">Receptor</keyword>
<organism evidence="3 4">
    <name type="scientific">Delftia lacustris</name>
    <dbReference type="NCBI Taxonomy" id="558537"/>
    <lineage>
        <taxon>Bacteria</taxon>
        <taxon>Pseudomonadati</taxon>
        <taxon>Pseudomonadota</taxon>
        <taxon>Betaproteobacteria</taxon>
        <taxon>Burkholderiales</taxon>
        <taxon>Comamonadaceae</taxon>
        <taxon>Delftia</taxon>
    </lineage>
</organism>
<dbReference type="AlphaFoldDB" id="A0A1H3RDJ5"/>
<dbReference type="EMBL" id="FNPE01000015">
    <property type="protein sequence ID" value="SDZ23814.1"/>
    <property type="molecule type" value="Genomic_DNA"/>
</dbReference>
<dbReference type="PANTHER" id="PTHR42928">
    <property type="entry name" value="TRICARBOXYLATE-BINDING PROTEIN"/>
    <property type="match status" value="1"/>
</dbReference>
<keyword evidence="2" id="KW-0732">Signal</keyword>